<evidence type="ECO:0000313" key="3">
    <source>
        <dbReference type="Proteomes" id="UP000298061"/>
    </source>
</evidence>
<organism evidence="2 3">
    <name type="scientific">Hericium alpestre</name>
    <dbReference type="NCBI Taxonomy" id="135208"/>
    <lineage>
        <taxon>Eukaryota</taxon>
        <taxon>Fungi</taxon>
        <taxon>Dikarya</taxon>
        <taxon>Basidiomycota</taxon>
        <taxon>Agaricomycotina</taxon>
        <taxon>Agaricomycetes</taxon>
        <taxon>Russulales</taxon>
        <taxon>Hericiaceae</taxon>
        <taxon>Hericium</taxon>
    </lineage>
</organism>
<comment type="caution">
    <text evidence="2">The sequence shown here is derived from an EMBL/GenBank/DDBJ whole genome shotgun (WGS) entry which is preliminary data.</text>
</comment>
<dbReference type="OrthoDB" id="2123378at2759"/>
<feature type="compositionally biased region" description="Low complexity" evidence="1">
    <location>
        <begin position="58"/>
        <end position="73"/>
    </location>
</feature>
<feature type="compositionally biased region" description="Polar residues" evidence="1">
    <location>
        <begin position="525"/>
        <end position="534"/>
    </location>
</feature>
<feature type="compositionally biased region" description="Acidic residues" evidence="1">
    <location>
        <begin position="112"/>
        <end position="127"/>
    </location>
</feature>
<dbReference type="STRING" id="135208.A0A4Z0A2X2"/>
<feature type="region of interest" description="Disordered" evidence="1">
    <location>
        <begin position="467"/>
        <end position="604"/>
    </location>
</feature>
<feature type="compositionally biased region" description="Polar residues" evidence="1">
    <location>
        <begin position="379"/>
        <end position="395"/>
    </location>
</feature>
<sequence length="604" mass="65472">MQGENERPIGYKRRQSKGFQGLAEREPVTKSPFRHGVSSEDEPPPVPPKSSHLISRLPTPSSSGSPARSSLVSKRFHGPRILGSELPKRQRRKTVTFDERCDVVEFERDDSGDFDEDPFASTDEEDPYDVHQRYESPLMHGGDDSGDGPDAITGLVDSMLQETQDEPGMHTPPQEHRSLPPDADNEDGVPYGRTHHAERAHANQHPTPPTEDSDPPQLANTSLDFHDVTPPRNRKSLSDVASLEPGSHLPLGRSTHSERMKRDHMPAEIDEDVKMLPPSPSPTKVKPTNHNVHPNRESLIPKFDLGVHSEGNQHADPFVMNFKEEDVQVVELSFMSGSGSSQGDDMDPANLSVGHSEMSLSGFAAELGLNELTKDEPLRTSTPPFSTPPLRTSALSHRRSAGLGENVPSPISRSRSASPLTVASPHIEREPTSHSGSPVPGRANSPAVASPLGIPARVASPFQLQRALGLGEPSSSSSSLGSAGGGVRRPGISRDEMQRRVMTRSHNSPGPWTEGNKPEMPPSPATTESANISFANGPAQEEQVPRSADRAALRREDNATYDGVMSIDPEPQDIDPPRPGVLARSRSDGDVDEENKEPPAPSTF</sequence>
<feature type="compositionally biased region" description="Basic and acidic residues" evidence="1">
    <location>
        <begin position="255"/>
        <end position="267"/>
    </location>
</feature>
<proteinExistence type="predicted"/>
<name>A0A4Z0A2X2_9AGAM</name>
<feature type="region of interest" description="Disordered" evidence="1">
    <location>
        <begin position="372"/>
        <end position="452"/>
    </location>
</feature>
<feature type="region of interest" description="Disordered" evidence="1">
    <location>
        <begin position="1"/>
        <end position="296"/>
    </location>
</feature>
<reference evidence="2 3" key="1">
    <citation type="submission" date="2019-02" db="EMBL/GenBank/DDBJ databases">
        <title>Genome sequencing of the rare red list fungi Hericium alpestre (H. flagellum).</title>
        <authorList>
            <person name="Buettner E."/>
            <person name="Kellner H."/>
        </authorList>
    </citation>
    <scope>NUCLEOTIDE SEQUENCE [LARGE SCALE GENOMIC DNA]</scope>
    <source>
        <strain evidence="2 3">DSM 108284</strain>
    </source>
</reference>
<feature type="compositionally biased region" description="Basic and acidic residues" evidence="1">
    <location>
        <begin position="543"/>
        <end position="558"/>
    </location>
</feature>
<protein>
    <submittedName>
        <fullName evidence="2">Uncharacterized protein</fullName>
    </submittedName>
</protein>
<dbReference type="EMBL" id="SFCI01000287">
    <property type="protein sequence ID" value="TFY80794.1"/>
    <property type="molecule type" value="Genomic_DNA"/>
</dbReference>
<gene>
    <name evidence="2" type="ORF">EWM64_g3218</name>
</gene>
<dbReference type="AlphaFoldDB" id="A0A4Z0A2X2"/>
<feature type="compositionally biased region" description="Basic and acidic residues" evidence="1">
    <location>
        <begin position="95"/>
        <end position="111"/>
    </location>
</feature>
<feature type="compositionally biased region" description="Low complexity" evidence="1">
    <location>
        <begin position="468"/>
        <end position="481"/>
    </location>
</feature>
<feature type="region of interest" description="Disordered" evidence="1">
    <location>
        <begin position="335"/>
        <end position="354"/>
    </location>
</feature>
<evidence type="ECO:0000256" key="1">
    <source>
        <dbReference type="SAM" id="MobiDB-lite"/>
    </source>
</evidence>
<keyword evidence="3" id="KW-1185">Reference proteome</keyword>
<dbReference type="Proteomes" id="UP000298061">
    <property type="component" value="Unassembled WGS sequence"/>
</dbReference>
<evidence type="ECO:0000313" key="2">
    <source>
        <dbReference type="EMBL" id="TFY80794.1"/>
    </source>
</evidence>
<accession>A0A4Z0A2X2</accession>
<feature type="compositionally biased region" description="Low complexity" evidence="1">
    <location>
        <begin position="408"/>
        <end position="419"/>
    </location>
</feature>